<accession>A0A917BTG7</accession>
<evidence type="ECO:0000313" key="1">
    <source>
        <dbReference type="EMBL" id="GGF55702.1"/>
    </source>
</evidence>
<reference evidence="1" key="1">
    <citation type="journal article" date="2014" name="Int. J. Syst. Evol. Microbiol.">
        <title>Complete genome sequence of Corynebacterium casei LMG S-19264T (=DSM 44701T), isolated from a smear-ripened cheese.</title>
        <authorList>
            <consortium name="US DOE Joint Genome Institute (JGI-PGF)"/>
            <person name="Walter F."/>
            <person name="Albersmeier A."/>
            <person name="Kalinowski J."/>
            <person name="Ruckert C."/>
        </authorList>
    </citation>
    <scope>NUCLEOTIDE SEQUENCE</scope>
    <source>
        <strain evidence="1">CCM 7897</strain>
    </source>
</reference>
<gene>
    <name evidence="1" type="ORF">GCM10007301_14190</name>
</gene>
<keyword evidence="2" id="KW-1185">Reference proteome</keyword>
<protein>
    <submittedName>
        <fullName evidence="1">Uncharacterized protein</fullName>
    </submittedName>
</protein>
<dbReference type="RefSeq" id="WP_188576645.1">
    <property type="nucleotide sequence ID" value="NZ_BMCT01000001.1"/>
</dbReference>
<evidence type="ECO:0000313" key="2">
    <source>
        <dbReference type="Proteomes" id="UP000606044"/>
    </source>
</evidence>
<comment type="caution">
    <text evidence="1">The sequence shown here is derived from an EMBL/GenBank/DDBJ whole genome shotgun (WGS) entry which is preliminary data.</text>
</comment>
<name>A0A917BTG7_9HYPH</name>
<dbReference type="AlphaFoldDB" id="A0A917BTG7"/>
<sequence length="93" mass="9710">MGSMPGISESDVITAVGPASQLIIREILRTKASLREFRHALAFIAGSSNAEASAYGALSDRVQRLVDLLEAAPAVSAVSLAAAARHFAVRPHV</sequence>
<dbReference type="Proteomes" id="UP000606044">
    <property type="component" value="Unassembled WGS sequence"/>
</dbReference>
<reference evidence="1" key="2">
    <citation type="submission" date="2020-09" db="EMBL/GenBank/DDBJ databases">
        <authorList>
            <person name="Sun Q."/>
            <person name="Sedlacek I."/>
        </authorList>
    </citation>
    <scope>NUCLEOTIDE SEQUENCE</scope>
    <source>
        <strain evidence="1">CCM 7897</strain>
    </source>
</reference>
<proteinExistence type="predicted"/>
<organism evidence="1 2">
    <name type="scientific">Azorhizobium oxalatiphilum</name>
    <dbReference type="NCBI Taxonomy" id="980631"/>
    <lineage>
        <taxon>Bacteria</taxon>
        <taxon>Pseudomonadati</taxon>
        <taxon>Pseudomonadota</taxon>
        <taxon>Alphaproteobacteria</taxon>
        <taxon>Hyphomicrobiales</taxon>
        <taxon>Xanthobacteraceae</taxon>
        <taxon>Azorhizobium</taxon>
    </lineage>
</organism>
<dbReference type="EMBL" id="BMCT01000001">
    <property type="protein sequence ID" value="GGF55702.1"/>
    <property type="molecule type" value="Genomic_DNA"/>
</dbReference>